<evidence type="ECO:0000256" key="4">
    <source>
        <dbReference type="ARBA" id="ARBA00022723"/>
    </source>
</evidence>
<keyword evidence="8" id="KW-0472">Membrane</keyword>
<organism evidence="11 12">
    <name type="scientific">Sinisalibacter lacisalsi</name>
    <dbReference type="NCBI Taxonomy" id="1526570"/>
    <lineage>
        <taxon>Bacteria</taxon>
        <taxon>Pseudomonadati</taxon>
        <taxon>Pseudomonadota</taxon>
        <taxon>Alphaproteobacteria</taxon>
        <taxon>Rhodobacterales</taxon>
        <taxon>Roseobacteraceae</taxon>
        <taxon>Sinisalibacter</taxon>
    </lineage>
</organism>
<keyword evidence="6" id="KW-0677">Repeat</keyword>
<reference evidence="12" key="1">
    <citation type="journal article" date="2019" name="Int. J. Syst. Evol. Microbiol.">
        <title>The Global Catalogue of Microorganisms (GCM) 10K type strain sequencing project: providing services to taxonomists for standard genome sequencing and annotation.</title>
        <authorList>
            <consortium name="The Broad Institute Genomics Platform"/>
            <consortium name="The Broad Institute Genome Sequencing Center for Infectious Disease"/>
            <person name="Wu L."/>
            <person name="Ma J."/>
        </authorList>
    </citation>
    <scope>NUCLEOTIDE SEQUENCE [LARGE SCALE GENOMIC DNA]</scope>
    <source>
        <strain evidence="12">CGMCC 1.12922</strain>
    </source>
</reference>
<dbReference type="PANTHER" id="PTHR35008">
    <property type="entry name" value="BLL4482 PROTEIN-RELATED"/>
    <property type="match status" value="1"/>
</dbReference>
<dbReference type="EMBL" id="BMGI01000004">
    <property type="protein sequence ID" value="GGD41918.1"/>
    <property type="molecule type" value="Genomic_DNA"/>
</dbReference>
<dbReference type="Proteomes" id="UP000617355">
    <property type="component" value="Unassembled WGS sequence"/>
</dbReference>
<evidence type="ECO:0000256" key="8">
    <source>
        <dbReference type="ARBA" id="ARBA00023136"/>
    </source>
</evidence>
<comment type="caution">
    <text evidence="11">The sequence shown here is derived from an EMBL/GenBank/DDBJ whole genome shotgun (WGS) entry which is preliminary data.</text>
</comment>
<dbReference type="Gene3D" id="1.10.760.10">
    <property type="entry name" value="Cytochrome c-like domain"/>
    <property type="match status" value="2"/>
</dbReference>
<evidence type="ECO:0000256" key="2">
    <source>
        <dbReference type="ARBA" id="ARBA00022475"/>
    </source>
</evidence>
<dbReference type="PIRSF" id="PIRSF000018">
    <property type="entry name" value="Mb_ADH_cyt_c"/>
    <property type="match status" value="1"/>
</dbReference>
<evidence type="ECO:0000313" key="12">
    <source>
        <dbReference type="Proteomes" id="UP000617355"/>
    </source>
</evidence>
<gene>
    <name evidence="11" type="ORF">GCM10011358_27230</name>
</gene>
<evidence type="ECO:0000256" key="3">
    <source>
        <dbReference type="ARBA" id="ARBA00022617"/>
    </source>
</evidence>
<proteinExistence type="predicted"/>
<sequence length="441" mass="47525">MRSVVKFIGIGAGAIVLAGAGALVWATSAPTLDPIDTATPPTFSDEEIERGELLALVGDCSACHTAPGGEDYAGGFALPTPFGTIYSTNLTPDPETGIGSWSYDAFARAMREGIDREGNHLYPAFPYDSFTKTRDEDLQALYAYFMTRTPVVAEDQENALPFPFSFRPLLAGWKLLFLDQTPFTPDPALDDEQNRGAYLAASLGHCTACHSPRNAFGAVVADRAYEGGEAEGWLAPPLADHSISPVAWTLDDYADYLFDGWSEAHGIAGGPMTKVADHLYFADEDDVFAIAAWFAAITPEQSGDERDAIIAEAAALDWPPVEGTLYDEEITDPTLIAGRDVFADKCAECHKERISDTQPISLGLTYAVNGPSPQNLFNAVRYGIAPPYGVSTRKMQAIELSDEDLAAVAAYVRWHFSDAPEWDGLQAAATAHREAKEAGTH</sequence>
<evidence type="ECO:0000256" key="6">
    <source>
        <dbReference type="ARBA" id="ARBA00022737"/>
    </source>
</evidence>
<dbReference type="PROSITE" id="PS51007">
    <property type="entry name" value="CYTC"/>
    <property type="match status" value="3"/>
</dbReference>
<keyword evidence="5" id="KW-0732">Signal</keyword>
<evidence type="ECO:0000313" key="11">
    <source>
        <dbReference type="EMBL" id="GGD41918.1"/>
    </source>
</evidence>
<dbReference type="InterPro" id="IPR051459">
    <property type="entry name" value="Cytochrome_c-type_DH"/>
</dbReference>
<protein>
    <submittedName>
        <fullName evidence="11">Alcohol dehydrogenase</fullName>
    </submittedName>
</protein>
<keyword evidence="7 9" id="KW-0408">Iron</keyword>
<name>A0ABQ1QS11_9RHOB</name>
<accession>A0ABQ1QS11</accession>
<dbReference type="RefSeq" id="WP_188528648.1">
    <property type="nucleotide sequence ID" value="NZ_BMGI01000004.1"/>
</dbReference>
<keyword evidence="2" id="KW-1003">Cell membrane</keyword>
<keyword evidence="4 9" id="KW-0479">Metal-binding</keyword>
<dbReference type="SUPFAM" id="SSF46626">
    <property type="entry name" value="Cytochrome c"/>
    <property type="match status" value="3"/>
</dbReference>
<feature type="domain" description="Cytochrome c" evidence="10">
    <location>
        <begin position="191"/>
        <end position="298"/>
    </location>
</feature>
<feature type="domain" description="Cytochrome c" evidence="10">
    <location>
        <begin position="333"/>
        <end position="416"/>
    </location>
</feature>
<keyword evidence="3 9" id="KW-0349">Heme</keyword>
<dbReference type="Pfam" id="PF13442">
    <property type="entry name" value="Cytochrome_CBB3"/>
    <property type="match status" value="1"/>
</dbReference>
<feature type="domain" description="Cytochrome c" evidence="10">
    <location>
        <begin position="46"/>
        <end position="149"/>
    </location>
</feature>
<evidence type="ECO:0000256" key="9">
    <source>
        <dbReference type="PROSITE-ProRule" id="PRU00433"/>
    </source>
</evidence>
<dbReference type="InterPro" id="IPR036909">
    <property type="entry name" value="Cyt_c-like_dom_sf"/>
</dbReference>
<evidence type="ECO:0000256" key="5">
    <source>
        <dbReference type="ARBA" id="ARBA00022729"/>
    </source>
</evidence>
<evidence type="ECO:0000259" key="10">
    <source>
        <dbReference type="PROSITE" id="PS51007"/>
    </source>
</evidence>
<evidence type="ECO:0000256" key="7">
    <source>
        <dbReference type="ARBA" id="ARBA00023004"/>
    </source>
</evidence>
<evidence type="ECO:0000256" key="1">
    <source>
        <dbReference type="ARBA" id="ARBA00004236"/>
    </source>
</evidence>
<dbReference type="InterPro" id="IPR009056">
    <property type="entry name" value="Cyt_c-like_dom"/>
</dbReference>
<comment type="subcellular location">
    <subcellularLocation>
        <location evidence="1">Cell membrane</location>
    </subcellularLocation>
</comment>
<dbReference type="PANTHER" id="PTHR35008:SF8">
    <property type="entry name" value="ALCOHOL DEHYDROGENASE CYTOCHROME C SUBUNIT"/>
    <property type="match status" value="1"/>
</dbReference>
<keyword evidence="12" id="KW-1185">Reference proteome</keyword>
<dbReference type="InterPro" id="IPR014353">
    <property type="entry name" value="Membr-bd_ADH_cyt_c"/>
</dbReference>
<dbReference type="Pfam" id="PF00034">
    <property type="entry name" value="Cytochrom_C"/>
    <property type="match status" value="1"/>
</dbReference>